<keyword evidence="3" id="KW-1185">Reference proteome</keyword>
<dbReference type="InterPro" id="IPR024294">
    <property type="entry name" value="DUF3810"/>
</dbReference>
<dbReference type="Proteomes" id="UP001204144">
    <property type="component" value="Unassembled WGS sequence"/>
</dbReference>
<feature type="transmembrane region" description="Helical" evidence="1">
    <location>
        <begin position="6"/>
        <end position="25"/>
    </location>
</feature>
<organism evidence="2 3">
    <name type="scientific">Lacihabitans soyangensis</name>
    <dbReference type="NCBI Taxonomy" id="869394"/>
    <lineage>
        <taxon>Bacteria</taxon>
        <taxon>Pseudomonadati</taxon>
        <taxon>Bacteroidota</taxon>
        <taxon>Cytophagia</taxon>
        <taxon>Cytophagales</taxon>
        <taxon>Leadbetterellaceae</taxon>
        <taxon>Lacihabitans</taxon>
    </lineage>
</organism>
<keyword evidence="1" id="KW-0472">Membrane</keyword>
<feature type="transmembrane region" description="Helical" evidence="1">
    <location>
        <begin position="91"/>
        <end position="113"/>
    </location>
</feature>
<dbReference type="RefSeq" id="WP_255039424.1">
    <property type="nucleotide sequence ID" value="NZ_RJUF01000187.1"/>
</dbReference>
<gene>
    <name evidence="2" type="ORF">EGI31_22470</name>
</gene>
<keyword evidence="1" id="KW-0812">Transmembrane</keyword>
<evidence type="ECO:0000256" key="1">
    <source>
        <dbReference type="SAM" id="Phobius"/>
    </source>
</evidence>
<protein>
    <submittedName>
        <fullName evidence="2">DUF3810 domain-containing protein</fullName>
    </submittedName>
</protein>
<evidence type="ECO:0000313" key="2">
    <source>
        <dbReference type="EMBL" id="MCP9765710.1"/>
    </source>
</evidence>
<accession>A0AAE3H7P5</accession>
<feature type="transmembrane region" description="Helical" evidence="1">
    <location>
        <begin position="46"/>
        <end position="71"/>
    </location>
</feature>
<evidence type="ECO:0000313" key="3">
    <source>
        <dbReference type="Proteomes" id="UP001204144"/>
    </source>
</evidence>
<reference evidence="2 3" key="1">
    <citation type="submission" date="2018-11" db="EMBL/GenBank/DDBJ databases">
        <title>Novel bacteria species description.</title>
        <authorList>
            <person name="Han J.-H."/>
        </authorList>
    </citation>
    <scope>NUCLEOTIDE SEQUENCE [LARGE SCALE GENOMIC DNA]</scope>
    <source>
        <strain evidence="2 3">KCTC23259</strain>
    </source>
</reference>
<dbReference type="AlphaFoldDB" id="A0AAE3H7P5"/>
<proteinExistence type="predicted"/>
<dbReference type="Pfam" id="PF12725">
    <property type="entry name" value="DUF3810"/>
    <property type="match status" value="1"/>
</dbReference>
<comment type="caution">
    <text evidence="2">The sequence shown here is derived from an EMBL/GenBank/DDBJ whole genome shotgun (WGS) entry which is preliminary data.</text>
</comment>
<keyword evidence="1" id="KW-1133">Transmembrane helix</keyword>
<name>A0AAE3H7P5_9BACT</name>
<dbReference type="EMBL" id="RJUF01000187">
    <property type="protein sequence ID" value="MCP9765710.1"/>
    <property type="molecule type" value="Genomic_DNA"/>
</dbReference>
<sequence length="358" mass="41633">MKNLGWKIISIILLPIQFIIIKIITSNEEWVEYYYSRGFFKIITRFLRIITGWTSVSLGLILVYASSAFLFYLSVKTFLRIRKKEVSLRQIIINFFAYLSPIYLFFMLTWGLAYHKKPLKDLLNLNTENIKNQEVIDLCKELIDSTNLTRSRIPESKLRDLTFEKVFAKAPIGYEKLENQCNFLSYTTPSIKMATGSDLLAYMSTSGVYMFPTGEANVNTNNMIYDVPYVTTHEMAHQLGFASEEEANYLAYLSCKNNPDPVFQYSAHYGTVFRALNKVWEIDSTFSKSLFDKLSPAVKADREKERQIWKKFRNPIQVYVVSPFYDLFLKSNGQEQGSRSYDLVIDLMVAERRKGLKK</sequence>